<reference evidence="1 2" key="1">
    <citation type="journal article" date="2016" name="Int. J. Mol. Sci.">
        <title>Comparative genomics of the extreme acidophile Acidithiobacillus thiooxidans reveals intraspecific divergence and niche adaptation.</title>
        <authorList>
            <person name="Zhang X."/>
            <person name="Feng X."/>
            <person name="Tao J."/>
            <person name="Ma L."/>
            <person name="Xiao Y."/>
            <person name="Liang Y."/>
            <person name="Liu X."/>
            <person name="Yin H."/>
        </authorList>
    </citation>
    <scope>NUCLEOTIDE SEQUENCE [LARGE SCALE GENOMIC DNA]</scope>
    <source>
        <strain evidence="1 2">A02</strain>
    </source>
</reference>
<dbReference type="EMBL" id="LWSA01000199">
    <property type="protein sequence ID" value="OCX70381.1"/>
    <property type="molecule type" value="Genomic_DNA"/>
</dbReference>
<dbReference type="AlphaFoldDB" id="A0A1C2JJJ2"/>
<protein>
    <submittedName>
        <fullName evidence="1">Uncharacterized protein</fullName>
    </submittedName>
</protein>
<evidence type="ECO:0000313" key="2">
    <source>
        <dbReference type="Proteomes" id="UP000094893"/>
    </source>
</evidence>
<dbReference type="Proteomes" id="UP000094893">
    <property type="component" value="Unassembled WGS sequence"/>
</dbReference>
<accession>A0A1C2JJJ2</accession>
<dbReference type="RefSeq" id="WP_024895472.1">
    <property type="nucleotide sequence ID" value="NZ_LWRZ01000332.1"/>
</dbReference>
<proteinExistence type="predicted"/>
<organism evidence="1 2">
    <name type="scientific">Acidithiobacillus thiooxidans</name>
    <name type="common">Thiobacillus thiooxidans</name>
    <dbReference type="NCBI Taxonomy" id="930"/>
    <lineage>
        <taxon>Bacteria</taxon>
        <taxon>Pseudomonadati</taxon>
        <taxon>Pseudomonadota</taxon>
        <taxon>Acidithiobacillia</taxon>
        <taxon>Acidithiobacillales</taxon>
        <taxon>Acidithiobacillaceae</taxon>
        <taxon>Acidithiobacillus</taxon>
    </lineage>
</organism>
<gene>
    <name evidence="1" type="ORF">A6P07_14575</name>
</gene>
<comment type="caution">
    <text evidence="1">The sequence shown here is derived from an EMBL/GenBank/DDBJ whole genome shotgun (WGS) entry which is preliminary data.</text>
</comment>
<evidence type="ECO:0000313" key="1">
    <source>
        <dbReference type="EMBL" id="OCX70381.1"/>
    </source>
</evidence>
<name>A0A1C2JJJ2_ACITH</name>
<sequence length="94" mass="10887">MSNALSTKTKTQTVFTRADLNVNARNLLFRIQEYLNKFDAWEPRFKPRWKMEPAGEALLLHREIDRLNAQRYEHEQAVIDVDDGNDDVVVGGAK</sequence>